<dbReference type="PANTHER" id="PTHR30032">
    <property type="entry name" value="N-ACETYLMURAMOYL-L-ALANINE AMIDASE-RELATED"/>
    <property type="match status" value="1"/>
</dbReference>
<gene>
    <name evidence="3" type="ORF">HNR05_002050</name>
</gene>
<dbReference type="AlphaFoldDB" id="A0A7Z0EEM5"/>
<dbReference type="PANTHER" id="PTHR30032:SF8">
    <property type="entry name" value="GERMINATION-SPECIFIC N-ACETYLMURAMOYL-L-ALANINE AMIDASE"/>
    <property type="match status" value="1"/>
</dbReference>
<dbReference type="Pfam" id="PF04122">
    <property type="entry name" value="CW_binding_2"/>
    <property type="match status" value="3"/>
</dbReference>
<sequence>MRSGALILVGTLLASVLSTAPAPAAQAAQDDPVVAAASSSAHQLLATLTVADPHEVGYNRDLFTHWVDADANGCDTRQEVLIAESTIPVTRGAGCSITAGSWYSWYDGATWTTPADVDVDHFVPLQEAWKSGAYSWNAAQRQAFANDLGLPESLVAVTDSVNSAKGGSDPSRWLPPLAGTHCDYAIDWVLVKYRWNLSIDPAEKATLDGLLAGSCGARAVAAPSKADTTKPLPSEPVTAGVVRIAGADRYATAIAISAKYPAGVDVVYLATGTNYPDALSAAPAAAKQGGPLLLTAPDSLVPTVRTEIQRLKPQLIVAVGGESAISTAVFSDLKKLAPTVRRDAGRDRYETSRIVTANAFTGGAGLSYLATGNNFPDALSASAAAGSTASPVILVNGANSSVDTATGSLIVSLKSTSIRIAGGTAVVSSAIEAGLKSVSGVKSVKRLAGNDRYATSVTINSTAFGSSSTSYLAVGTGFADALAGAALAGRDSAPLYVVPNNCVPDAALSAMTSAGSIRTVLLGGTGALGAGVAKMVPCSTIPAPAPPAPPKPPAPPVQGPTVDPSFVSPGAFCAAAKLGWIGYTKTGKKMVCSKTPTDSKPRWRAA</sequence>
<proteinExistence type="predicted"/>
<protein>
    <submittedName>
        <fullName evidence="3">Putative cell wall-binding protein</fullName>
    </submittedName>
</protein>
<keyword evidence="4" id="KW-1185">Reference proteome</keyword>
<evidence type="ECO:0000313" key="4">
    <source>
        <dbReference type="Proteomes" id="UP000537260"/>
    </source>
</evidence>
<accession>A0A7Z0EEM5</accession>
<dbReference type="InterPro" id="IPR007253">
    <property type="entry name" value="Cell_wall-bd_2"/>
</dbReference>
<dbReference type="EMBL" id="JACCFM010000001">
    <property type="protein sequence ID" value="NYJ20259.1"/>
    <property type="molecule type" value="Genomic_DNA"/>
</dbReference>
<feature type="domain" description="GmrSD restriction endonucleases C-terminal" evidence="2">
    <location>
        <begin position="114"/>
        <end position="199"/>
    </location>
</feature>
<dbReference type="Proteomes" id="UP000537260">
    <property type="component" value="Unassembled WGS sequence"/>
</dbReference>
<dbReference type="InterPro" id="IPR051922">
    <property type="entry name" value="Bact_Sporulation_Assoc"/>
</dbReference>
<reference evidence="3 4" key="1">
    <citation type="submission" date="2020-07" db="EMBL/GenBank/DDBJ databases">
        <title>Sequencing the genomes of 1000 actinobacteria strains.</title>
        <authorList>
            <person name="Klenk H.-P."/>
        </authorList>
    </citation>
    <scope>NUCLEOTIDE SEQUENCE [LARGE SCALE GENOMIC DNA]</scope>
    <source>
        <strain evidence="3 4">LI1</strain>
    </source>
</reference>
<dbReference type="RefSeq" id="WP_179578893.1">
    <property type="nucleotide sequence ID" value="NZ_JACCFM010000001.1"/>
</dbReference>
<evidence type="ECO:0000259" key="2">
    <source>
        <dbReference type="Pfam" id="PF07510"/>
    </source>
</evidence>
<dbReference type="Gene3D" id="3.40.50.12090">
    <property type="match status" value="2"/>
</dbReference>
<name>A0A7Z0EEM5_9MICO</name>
<evidence type="ECO:0000313" key="3">
    <source>
        <dbReference type="EMBL" id="NYJ20259.1"/>
    </source>
</evidence>
<organism evidence="3 4">
    <name type="scientific">Glaciibacter psychrotolerans</name>
    <dbReference type="NCBI Taxonomy" id="670054"/>
    <lineage>
        <taxon>Bacteria</taxon>
        <taxon>Bacillati</taxon>
        <taxon>Actinomycetota</taxon>
        <taxon>Actinomycetes</taxon>
        <taxon>Micrococcales</taxon>
        <taxon>Microbacteriaceae</taxon>
        <taxon>Glaciibacter</taxon>
    </lineage>
</organism>
<dbReference type="InterPro" id="IPR011089">
    <property type="entry name" value="GmrSD_C"/>
</dbReference>
<dbReference type="Pfam" id="PF07510">
    <property type="entry name" value="GmrSD_C"/>
    <property type="match status" value="1"/>
</dbReference>
<evidence type="ECO:0000256" key="1">
    <source>
        <dbReference type="SAM" id="SignalP"/>
    </source>
</evidence>
<keyword evidence="1" id="KW-0732">Signal</keyword>
<comment type="caution">
    <text evidence="3">The sequence shown here is derived from an EMBL/GenBank/DDBJ whole genome shotgun (WGS) entry which is preliminary data.</text>
</comment>
<feature type="chain" id="PRO_5030935617" evidence="1">
    <location>
        <begin position="28"/>
        <end position="606"/>
    </location>
</feature>
<feature type="signal peptide" evidence="1">
    <location>
        <begin position="1"/>
        <end position="27"/>
    </location>
</feature>